<keyword evidence="2" id="KW-1185">Reference proteome</keyword>
<evidence type="ECO:0008006" key="3">
    <source>
        <dbReference type="Google" id="ProtNLM"/>
    </source>
</evidence>
<proteinExistence type="predicted"/>
<dbReference type="Proteomes" id="UP000016843">
    <property type="component" value="Unassembled WGS sequence"/>
</dbReference>
<dbReference type="eggNOG" id="ENOG50331PZ">
    <property type="taxonomic scope" value="Bacteria"/>
</dbReference>
<name>U5C8Q9_9BACT</name>
<evidence type="ECO:0000313" key="2">
    <source>
        <dbReference type="Proteomes" id="UP000016843"/>
    </source>
</evidence>
<reference evidence="1 2" key="1">
    <citation type="journal article" date="2013" name="Genome Announc.">
        <title>Draft Genome Sequence of the Psychrophilic and Alkaliphilic Rhodonellum psychrophilum Strain GCM71T.</title>
        <authorList>
            <person name="Hauptmann A.L."/>
            <person name="Glaring M.A."/>
            <person name="Hallin P.F."/>
            <person name="Prieme A."/>
            <person name="Stougaard P."/>
        </authorList>
    </citation>
    <scope>NUCLEOTIDE SEQUENCE [LARGE SCALE GENOMIC DNA]</scope>
    <source>
        <strain evidence="1 2">GCM71</strain>
    </source>
</reference>
<comment type="caution">
    <text evidence="1">The sequence shown here is derived from an EMBL/GenBank/DDBJ whole genome shotgun (WGS) entry which is preliminary data.</text>
</comment>
<accession>U5C8Q9</accession>
<evidence type="ECO:0000313" key="1">
    <source>
        <dbReference type="EMBL" id="ERM84597.1"/>
    </source>
</evidence>
<sequence length="154" mass="18065">MVLNQEKMKKTYLILFSLMVLGIGNVFGQRPQSQYDKEKLESARVAFITNRLDLKPEQAEKFWPEFNKFSEEKNNLMDQLSQLNRASDGTISEGEASKMLDQKFALQQKILDREKAFMGEITKIIRPTQAIKLSSVNREFTRHVYRMNQKRNKD</sequence>
<dbReference type="AlphaFoldDB" id="U5C8Q9"/>
<organism evidence="1 2">
    <name type="scientific">Rhodonellum psychrophilum GCM71 = DSM 17998</name>
    <dbReference type="NCBI Taxonomy" id="1123057"/>
    <lineage>
        <taxon>Bacteria</taxon>
        <taxon>Pseudomonadati</taxon>
        <taxon>Bacteroidota</taxon>
        <taxon>Cytophagia</taxon>
        <taxon>Cytophagales</taxon>
        <taxon>Cytophagaceae</taxon>
        <taxon>Rhodonellum</taxon>
    </lineage>
</organism>
<dbReference type="EMBL" id="AWXR01000003">
    <property type="protein sequence ID" value="ERM84597.1"/>
    <property type="molecule type" value="Genomic_DNA"/>
</dbReference>
<gene>
    <name evidence="1" type="ORF">P872_24580</name>
</gene>
<protein>
    <recommendedName>
        <fullName evidence="3">Sensor of ECF-type sigma factor</fullName>
    </recommendedName>
</protein>